<dbReference type="Proteomes" id="UP000199046">
    <property type="component" value="Unassembled WGS sequence"/>
</dbReference>
<evidence type="ECO:0000313" key="3">
    <source>
        <dbReference type="Proteomes" id="UP000199046"/>
    </source>
</evidence>
<protein>
    <submittedName>
        <fullName evidence="2">Glycerophosphoryl diester phosphodiesterase</fullName>
    </submittedName>
</protein>
<dbReference type="InterPro" id="IPR017946">
    <property type="entry name" value="PLC-like_Pdiesterase_TIM-brl"/>
</dbReference>
<dbReference type="GO" id="GO:0006629">
    <property type="term" value="P:lipid metabolic process"/>
    <property type="evidence" value="ECO:0007669"/>
    <property type="project" value="InterPro"/>
</dbReference>
<reference evidence="3" key="1">
    <citation type="submission" date="2016-10" db="EMBL/GenBank/DDBJ databases">
        <authorList>
            <person name="Varghese N."/>
            <person name="Submissions S."/>
        </authorList>
    </citation>
    <scope>NUCLEOTIDE SEQUENCE [LARGE SCALE GENOMIC DNA]</scope>
    <source>
        <strain evidence="3">DSM 23439</strain>
    </source>
</reference>
<proteinExistence type="predicted"/>
<dbReference type="Gene3D" id="3.20.20.190">
    <property type="entry name" value="Phosphatidylinositol (PI) phosphodiesterase"/>
    <property type="match status" value="1"/>
</dbReference>
<dbReference type="GO" id="GO:0008081">
    <property type="term" value="F:phosphoric diester hydrolase activity"/>
    <property type="evidence" value="ECO:0007669"/>
    <property type="project" value="InterPro"/>
</dbReference>
<evidence type="ECO:0000259" key="1">
    <source>
        <dbReference type="PROSITE" id="PS51704"/>
    </source>
</evidence>
<name>A0A1I1MBX1_9GAMM</name>
<dbReference type="RefSeq" id="WP_090135428.1">
    <property type="nucleotide sequence ID" value="NZ_FOLY01000006.1"/>
</dbReference>
<gene>
    <name evidence="2" type="ORF">SAMN05421848_2907</name>
</gene>
<dbReference type="EMBL" id="FOLY01000006">
    <property type="protein sequence ID" value="SFC82685.1"/>
    <property type="molecule type" value="Genomic_DNA"/>
</dbReference>
<dbReference type="PANTHER" id="PTHR46211">
    <property type="entry name" value="GLYCEROPHOSPHORYL DIESTER PHOSPHODIESTERASE"/>
    <property type="match status" value="1"/>
</dbReference>
<dbReference type="SUPFAM" id="SSF51695">
    <property type="entry name" value="PLC-like phosphodiesterases"/>
    <property type="match status" value="1"/>
</dbReference>
<dbReference type="OrthoDB" id="9795622at2"/>
<dbReference type="PANTHER" id="PTHR46211:SF1">
    <property type="entry name" value="GLYCEROPHOSPHODIESTER PHOSPHODIESTERASE, CYTOPLASMIC"/>
    <property type="match status" value="1"/>
</dbReference>
<dbReference type="PROSITE" id="PS51704">
    <property type="entry name" value="GP_PDE"/>
    <property type="match status" value="1"/>
</dbReference>
<feature type="domain" description="GP-PDE" evidence="1">
    <location>
        <begin position="4"/>
        <end position="241"/>
    </location>
</feature>
<dbReference type="InterPro" id="IPR030395">
    <property type="entry name" value="GP_PDE_dom"/>
</dbReference>
<keyword evidence="3" id="KW-1185">Reference proteome</keyword>
<dbReference type="Pfam" id="PF03009">
    <property type="entry name" value="GDPD"/>
    <property type="match status" value="1"/>
</dbReference>
<organism evidence="2 3">
    <name type="scientific">Kushneria avicenniae</name>
    <dbReference type="NCBI Taxonomy" id="402385"/>
    <lineage>
        <taxon>Bacteria</taxon>
        <taxon>Pseudomonadati</taxon>
        <taxon>Pseudomonadota</taxon>
        <taxon>Gammaproteobacteria</taxon>
        <taxon>Oceanospirillales</taxon>
        <taxon>Halomonadaceae</taxon>
        <taxon>Kushneria</taxon>
    </lineage>
</organism>
<sequence>MQLPRYIAHRGLSEHAPENTLAAIQAAADAGCEWIELDVQYLGDGTPVIWHDATVDRCSDGRGALIDMTREDIRRLDVGSWFSDDFRGERMALLDEALSLVSALDMGLNLELKLNPGHDAEMLAGVAVHRARQVLPQDRLLVSSFDMTALEHARSRDDALALGLLYEAVPRCWASDAERLRPFSVHADWTRLEQERLIEVQAAGLALLCYTVNDPERFASWWDHGVDGVFTDDPGLFDARYQRQTRGDGSRKPR</sequence>
<dbReference type="AlphaFoldDB" id="A0A1I1MBX1"/>
<accession>A0A1I1MBX1</accession>
<evidence type="ECO:0000313" key="2">
    <source>
        <dbReference type="EMBL" id="SFC82685.1"/>
    </source>
</evidence>
<dbReference type="STRING" id="402385.SAMN05421848_2907"/>